<feature type="region of interest" description="Disordered" evidence="1">
    <location>
        <begin position="121"/>
        <end position="143"/>
    </location>
</feature>
<feature type="transmembrane region" description="Helical" evidence="2">
    <location>
        <begin position="25"/>
        <end position="47"/>
    </location>
</feature>
<feature type="compositionally biased region" description="Low complexity" evidence="1">
    <location>
        <begin position="671"/>
        <end position="683"/>
    </location>
</feature>
<feature type="compositionally biased region" description="Low complexity" evidence="1">
    <location>
        <begin position="700"/>
        <end position="710"/>
    </location>
</feature>
<protein>
    <submittedName>
        <fullName evidence="3">DUF4199 domain-containing protein</fullName>
    </submittedName>
</protein>
<feature type="transmembrane region" description="Helical" evidence="2">
    <location>
        <begin position="502"/>
        <end position="520"/>
    </location>
</feature>
<feature type="compositionally biased region" description="Pro residues" evidence="1">
    <location>
        <begin position="684"/>
        <end position="699"/>
    </location>
</feature>
<evidence type="ECO:0000313" key="4">
    <source>
        <dbReference type="Proteomes" id="UP001310290"/>
    </source>
</evidence>
<feature type="compositionally biased region" description="Basic and acidic residues" evidence="1">
    <location>
        <begin position="625"/>
        <end position="643"/>
    </location>
</feature>
<keyword evidence="2" id="KW-1133">Transmembrane helix</keyword>
<name>A0ABU8ANI6_9ACTN</name>
<keyword evidence="4" id="KW-1185">Reference proteome</keyword>
<dbReference type="RefSeq" id="WP_005483665.1">
    <property type="nucleotide sequence ID" value="NZ_JARULZ010000001.1"/>
</dbReference>
<evidence type="ECO:0000313" key="3">
    <source>
        <dbReference type="EMBL" id="MEH0635247.1"/>
    </source>
</evidence>
<feature type="compositionally biased region" description="Basic and acidic residues" evidence="1">
    <location>
        <begin position="129"/>
        <end position="138"/>
    </location>
</feature>
<feature type="compositionally biased region" description="Pro residues" evidence="1">
    <location>
        <begin position="711"/>
        <end position="720"/>
    </location>
</feature>
<organism evidence="3 4">
    <name type="scientific">Streptomyces bottropensis</name>
    <dbReference type="NCBI Taxonomy" id="42235"/>
    <lineage>
        <taxon>Bacteria</taxon>
        <taxon>Bacillati</taxon>
        <taxon>Actinomycetota</taxon>
        <taxon>Actinomycetes</taxon>
        <taxon>Kitasatosporales</taxon>
        <taxon>Streptomycetaceae</taxon>
        <taxon>Streptomyces</taxon>
    </lineage>
</organism>
<sequence length="730" mass="78693">MLTLSRPRADRPARSRPRRSLRETFISAGVAARATLFVVLGVIALSLSTPQSAKALFDTCDWTSDSINQMADMPGAAENIFPSVQQWSGKRELVSGAVRLPGDPGDYTVYELGAMRGLNWSSTQQSRDQASRGDTGEKAEDDDCSVQNEIYNSIAQMVFDISKFTTRASISIKEISSNPSPLAALYEGTVEGDNSVVDRLNDNVFKLAVPTMIMLTGIWVFGKWRKGDMREVWAGVGWAAFVVIAVSAFLVDNNYTRVVETADSGIAQGNAALTEAVLGGAVDDIDPPCDLAANAPQRGMRISSCAMYDTLAFRPWAIGQFGDPGKKRMEYKGSGTCDFGEKARCTDLRAKQVNVQSVTNFDYYKDWSKVEGGVIKHKENQYGQLRNYIAKNEKSRVYEQWSGHKPANRITMGIYALIASLIVGIMVVVLSALTLLWHSVTLIMIILLPLVAIISIHPTQQKLLRGWWQTFVHSFVLRAGFGVILTVLLLFYQLILPLSVPLGMQLLMLLLVTISVVMLLKNLLSGKFSPQVAGAEDALGVADAANKATAMAPGLAASTARTTGRVAGTSARVGGSAARVGGSAARGTAWAVDQRFFKGKYRGKMQEKGWLGQSKREQNQSAYWAKKDAGEARADRAAARGADKGNTPPSQPELEPDAQEQDPTPARRSGRVSGSSGAQTPQPTTTPSPAAPAPRPEPQATPRRPAASADPTPPSPPPAPRDPRGPSGRV</sequence>
<keyword evidence="2" id="KW-0472">Membrane</keyword>
<feature type="transmembrane region" description="Helical" evidence="2">
    <location>
        <begin position="204"/>
        <end position="221"/>
    </location>
</feature>
<dbReference type="EMBL" id="JARULZ010000001">
    <property type="protein sequence ID" value="MEH0635247.1"/>
    <property type="molecule type" value="Genomic_DNA"/>
</dbReference>
<comment type="caution">
    <text evidence="3">The sequence shown here is derived from an EMBL/GenBank/DDBJ whole genome shotgun (WGS) entry which is preliminary data.</text>
</comment>
<accession>A0ABU8ANI6</accession>
<feature type="transmembrane region" description="Helical" evidence="2">
    <location>
        <begin position="475"/>
        <end position="496"/>
    </location>
</feature>
<feature type="transmembrane region" description="Helical" evidence="2">
    <location>
        <begin position="233"/>
        <end position="251"/>
    </location>
</feature>
<gene>
    <name evidence="3" type="ORF">QBA35_18260</name>
</gene>
<dbReference type="Proteomes" id="UP001310290">
    <property type="component" value="Unassembled WGS sequence"/>
</dbReference>
<keyword evidence="2" id="KW-0812">Transmembrane</keyword>
<evidence type="ECO:0000256" key="1">
    <source>
        <dbReference type="SAM" id="MobiDB-lite"/>
    </source>
</evidence>
<feature type="transmembrane region" description="Helical" evidence="2">
    <location>
        <begin position="410"/>
        <end position="429"/>
    </location>
</feature>
<proteinExistence type="predicted"/>
<feature type="region of interest" description="Disordered" evidence="1">
    <location>
        <begin position="608"/>
        <end position="730"/>
    </location>
</feature>
<dbReference type="GeneID" id="96264515"/>
<feature type="transmembrane region" description="Helical" evidence="2">
    <location>
        <begin position="435"/>
        <end position="454"/>
    </location>
</feature>
<reference evidence="3" key="1">
    <citation type="submission" date="2023-04" db="EMBL/GenBank/DDBJ databases">
        <title>Genomic diversity of scab-causing Streptomyces spp. in the province of Quebec, Canada.</title>
        <authorList>
            <person name="Biessy A."/>
            <person name="Cadieux M."/>
            <person name="Ciotola M."/>
            <person name="Filion M."/>
        </authorList>
    </citation>
    <scope>NUCLEOTIDE SEQUENCE</scope>
    <source>
        <strain evidence="3">B21-115</strain>
    </source>
</reference>
<evidence type="ECO:0000256" key="2">
    <source>
        <dbReference type="SAM" id="Phobius"/>
    </source>
</evidence>